<comment type="similarity">
    <text evidence="2">Belongs to the insect chemoreceptor superfamily. Gustatory receptor (GR) family. Gr5a subfamily.</text>
</comment>
<evidence type="ECO:0000313" key="9">
    <source>
        <dbReference type="EMBL" id="KAI9562809.1"/>
    </source>
</evidence>
<dbReference type="GO" id="GO:0050916">
    <property type="term" value="P:sensory perception of sweet taste"/>
    <property type="evidence" value="ECO:0007669"/>
    <property type="project" value="UniProtKB-ARBA"/>
</dbReference>
<feature type="transmembrane region" description="Helical" evidence="8">
    <location>
        <begin position="197"/>
        <end position="219"/>
    </location>
</feature>
<feature type="transmembrane region" description="Helical" evidence="8">
    <location>
        <begin position="300"/>
        <end position="321"/>
    </location>
</feature>
<comment type="caution">
    <text evidence="9">The sequence shown here is derived from an EMBL/GenBank/DDBJ whole genome shotgun (WGS) entry which is preliminary data.</text>
</comment>
<feature type="transmembrane region" description="Helical" evidence="8">
    <location>
        <begin position="52"/>
        <end position="73"/>
    </location>
</feature>
<reference evidence="9 10" key="1">
    <citation type="submission" date="2022-05" db="EMBL/GenBank/DDBJ databases">
        <title>A multi-omics perspective on studying reproductive biology in Daphnia sinensis.</title>
        <authorList>
            <person name="Jia J."/>
        </authorList>
    </citation>
    <scope>NUCLEOTIDE SEQUENCE [LARGE SCALE GENOMIC DNA]</scope>
    <source>
        <strain evidence="9 10">WSL</strain>
    </source>
</reference>
<dbReference type="EMBL" id="WJBH02000002">
    <property type="protein sequence ID" value="KAI9562809.1"/>
    <property type="molecule type" value="Genomic_DNA"/>
</dbReference>
<dbReference type="PANTHER" id="PTHR21421:SF29">
    <property type="entry name" value="GUSTATORY RECEPTOR 5A FOR TREHALOSE-RELATED"/>
    <property type="match status" value="1"/>
</dbReference>
<protein>
    <recommendedName>
        <fullName evidence="11">Gustatory receptor</fullName>
    </recommendedName>
</protein>
<keyword evidence="4 8" id="KW-0812">Transmembrane</keyword>
<proteinExistence type="inferred from homology"/>
<dbReference type="AlphaFoldDB" id="A0AAD5L044"/>
<gene>
    <name evidence="9" type="ORF">GHT06_010264</name>
</gene>
<dbReference type="Pfam" id="PF06151">
    <property type="entry name" value="Trehalose_recp"/>
    <property type="match status" value="1"/>
</dbReference>
<organism evidence="9 10">
    <name type="scientific">Daphnia sinensis</name>
    <dbReference type="NCBI Taxonomy" id="1820382"/>
    <lineage>
        <taxon>Eukaryota</taxon>
        <taxon>Metazoa</taxon>
        <taxon>Ecdysozoa</taxon>
        <taxon>Arthropoda</taxon>
        <taxon>Crustacea</taxon>
        <taxon>Branchiopoda</taxon>
        <taxon>Diplostraca</taxon>
        <taxon>Cladocera</taxon>
        <taxon>Anomopoda</taxon>
        <taxon>Daphniidae</taxon>
        <taxon>Daphnia</taxon>
        <taxon>Daphnia similis group</taxon>
    </lineage>
</organism>
<evidence type="ECO:0000313" key="10">
    <source>
        <dbReference type="Proteomes" id="UP000820818"/>
    </source>
</evidence>
<evidence type="ECO:0000256" key="8">
    <source>
        <dbReference type="SAM" id="Phobius"/>
    </source>
</evidence>
<dbReference type="GO" id="GO:0008527">
    <property type="term" value="F:taste receptor activity"/>
    <property type="evidence" value="ECO:0007669"/>
    <property type="project" value="InterPro"/>
</dbReference>
<comment type="subcellular location">
    <subcellularLocation>
        <location evidence="1">Cell membrane</location>
        <topology evidence="1">Multi-pass membrane protein</topology>
    </subcellularLocation>
</comment>
<sequence>MCRSKLAVTLRALMPYLIIYRALGLLPMKFTEKSSPKLSNFQRFRELSWWRSLNFTTRIYSACVVLLATAFLFDNLPSLESQNSSDIVGLLEIADRSSICLNVFITSIICFCYLGKRLSILVTKMVECEKQLTTIDCYLQDRLAVYCWIVLAFGGAATVLNELAVNLKYIRYPSNSTVNVEDPSIPLVIFRSIMTPFAAGFMPFVDFSVIHLSLIFAAYQKQLRRKIEHWALRELEAKESLRLTYWKVQALISEADDIFSPIILIGSLSIVAHLTLQINILTGSRVESTLFLEQDKRHALTATTITTVYLIVRFVASSLFAEMIHREKFKSQRSLYEQSGKVFWVNDLELLMTKRFVHQLTLPSGFTGCGFFTLGKSYLIAMCGTILTYEIVLMDMAKTEQRASLDAQ</sequence>
<dbReference type="InterPro" id="IPR009318">
    <property type="entry name" value="Gustatory_rcpt"/>
</dbReference>
<keyword evidence="3" id="KW-1003">Cell membrane</keyword>
<keyword evidence="6 8" id="KW-0472">Membrane</keyword>
<name>A0AAD5L044_9CRUS</name>
<feature type="transmembrane region" description="Helical" evidence="8">
    <location>
        <begin position="143"/>
        <end position="160"/>
    </location>
</feature>
<dbReference type="PANTHER" id="PTHR21421">
    <property type="entry name" value="GUSTATORY RECEPTOR"/>
    <property type="match status" value="1"/>
</dbReference>
<evidence type="ECO:0000256" key="5">
    <source>
        <dbReference type="ARBA" id="ARBA00022989"/>
    </source>
</evidence>
<dbReference type="Proteomes" id="UP000820818">
    <property type="component" value="Linkage Group LG2"/>
</dbReference>
<keyword evidence="7" id="KW-0675">Receptor</keyword>
<evidence type="ECO:0000256" key="3">
    <source>
        <dbReference type="ARBA" id="ARBA00022475"/>
    </source>
</evidence>
<keyword evidence="10" id="KW-1185">Reference proteome</keyword>
<evidence type="ECO:0000256" key="2">
    <source>
        <dbReference type="ARBA" id="ARBA00005327"/>
    </source>
</evidence>
<evidence type="ECO:0000256" key="7">
    <source>
        <dbReference type="ARBA" id="ARBA00023170"/>
    </source>
</evidence>
<evidence type="ECO:0000256" key="4">
    <source>
        <dbReference type="ARBA" id="ARBA00022692"/>
    </source>
</evidence>
<evidence type="ECO:0000256" key="1">
    <source>
        <dbReference type="ARBA" id="ARBA00004651"/>
    </source>
</evidence>
<keyword evidence="5 8" id="KW-1133">Transmembrane helix</keyword>
<feature type="transmembrane region" description="Helical" evidence="8">
    <location>
        <begin position="93"/>
        <end position="115"/>
    </location>
</feature>
<dbReference type="GO" id="GO:0005886">
    <property type="term" value="C:plasma membrane"/>
    <property type="evidence" value="ECO:0007669"/>
    <property type="project" value="UniProtKB-SubCell"/>
</dbReference>
<evidence type="ECO:0000256" key="6">
    <source>
        <dbReference type="ARBA" id="ARBA00023136"/>
    </source>
</evidence>
<evidence type="ECO:0008006" key="11">
    <source>
        <dbReference type="Google" id="ProtNLM"/>
    </source>
</evidence>
<accession>A0AAD5L044</accession>